<reference evidence="3" key="1">
    <citation type="journal article" date="2020" name="Cell">
        <title>Large-Scale Comparative Analyses of Tick Genomes Elucidate Their Genetic Diversity and Vector Capacities.</title>
        <authorList>
            <consortium name="Tick Genome and Microbiome Consortium (TIGMIC)"/>
            <person name="Jia N."/>
            <person name="Wang J."/>
            <person name="Shi W."/>
            <person name="Du L."/>
            <person name="Sun Y."/>
            <person name="Zhan W."/>
            <person name="Jiang J.F."/>
            <person name="Wang Q."/>
            <person name="Zhang B."/>
            <person name="Ji P."/>
            <person name="Bell-Sakyi L."/>
            <person name="Cui X.M."/>
            <person name="Yuan T.T."/>
            <person name="Jiang B.G."/>
            <person name="Yang W.F."/>
            <person name="Lam T.T."/>
            <person name="Chang Q.C."/>
            <person name="Ding S.J."/>
            <person name="Wang X.J."/>
            <person name="Zhu J.G."/>
            <person name="Ruan X.D."/>
            <person name="Zhao L."/>
            <person name="Wei J.T."/>
            <person name="Ye R.Z."/>
            <person name="Que T.C."/>
            <person name="Du C.H."/>
            <person name="Zhou Y.H."/>
            <person name="Cheng J.X."/>
            <person name="Dai P.F."/>
            <person name="Guo W.B."/>
            <person name="Han X.H."/>
            <person name="Huang E.J."/>
            <person name="Li L.F."/>
            <person name="Wei W."/>
            <person name="Gao Y.C."/>
            <person name="Liu J.Z."/>
            <person name="Shao H.Z."/>
            <person name="Wang X."/>
            <person name="Wang C.C."/>
            <person name="Yang T.C."/>
            <person name="Huo Q.B."/>
            <person name="Li W."/>
            <person name="Chen H.Y."/>
            <person name="Chen S.E."/>
            <person name="Zhou L.G."/>
            <person name="Ni X.B."/>
            <person name="Tian J.H."/>
            <person name="Sheng Y."/>
            <person name="Liu T."/>
            <person name="Pan Y.S."/>
            <person name="Xia L.Y."/>
            <person name="Li J."/>
            <person name="Zhao F."/>
            <person name="Cao W.C."/>
        </authorList>
    </citation>
    <scope>NUCLEOTIDE SEQUENCE</scope>
    <source>
        <strain evidence="3">Rmic-2018</strain>
    </source>
</reference>
<organism evidence="3 4">
    <name type="scientific">Rhipicephalus microplus</name>
    <name type="common">Cattle tick</name>
    <name type="synonym">Boophilus microplus</name>
    <dbReference type="NCBI Taxonomy" id="6941"/>
    <lineage>
        <taxon>Eukaryota</taxon>
        <taxon>Metazoa</taxon>
        <taxon>Ecdysozoa</taxon>
        <taxon>Arthropoda</taxon>
        <taxon>Chelicerata</taxon>
        <taxon>Arachnida</taxon>
        <taxon>Acari</taxon>
        <taxon>Parasitiformes</taxon>
        <taxon>Ixodida</taxon>
        <taxon>Ixodoidea</taxon>
        <taxon>Ixodidae</taxon>
        <taxon>Rhipicephalinae</taxon>
        <taxon>Rhipicephalus</taxon>
        <taxon>Boophilus</taxon>
    </lineage>
</organism>
<proteinExistence type="predicted"/>
<protein>
    <submittedName>
        <fullName evidence="3">Uncharacterized protein</fullName>
    </submittedName>
</protein>
<gene>
    <name evidence="3" type="ORF">HPB51_023537</name>
</gene>
<evidence type="ECO:0000256" key="2">
    <source>
        <dbReference type="SAM" id="Phobius"/>
    </source>
</evidence>
<feature type="compositionally biased region" description="Acidic residues" evidence="1">
    <location>
        <begin position="161"/>
        <end position="177"/>
    </location>
</feature>
<keyword evidence="2" id="KW-1133">Transmembrane helix</keyword>
<evidence type="ECO:0000313" key="4">
    <source>
        <dbReference type="Proteomes" id="UP000821866"/>
    </source>
</evidence>
<sequence>MSSSTRIITITIVIKNKTMAAQPAAPQRPLKGILRHPCSTETAGAATAVQVDGERAGGGGAATPASQTEELRYDFTETSNQAALASFALCALCGLAVLVSAASFYTSRASSGVEEVTPAAALATSSTAINVSGEGTKAMHDTRVVQFSMTKADVTASAENPGDEEWAGENETPIDDPENQRAAMLVKWVNFSMTLVKKVL</sequence>
<dbReference type="EMBL" id="JABSTU010000001">
    <property type="protein sequence ID" value="KAH8042489.1"/>
    <property type="molecule type" value="Genomic_DNA"/>
</dbReference>
<keyword evidence="2" id="KW-0472">Membrane</keyword>
<accession>A0A9J6F812</accession>
<feature type="region of interest" description="Disordered" evidence="1">
    <location>
        <begin position="155"/>
        <end position="177"/>
    </location>
</feature>
<feature type="transmembrane region" description="Helical" evidence="2">
    <location>
        <begin position="82"/>
        <end position="105"/>
    </location>
</feature>
<evidence type="ECO:0000256" key="1">
    <source>
        <dbReference type="SAM" id="MobiDB-lite"/>
    </source>
</evidence>
<evidence type="ECO:0000313" key="3">
    <source>
        <dbReference type="EMBL" id="KAH8042489.1"/>
    </source>
</evidence>
<keyword evidence="4" id="KW-1185">Reference proteome</keyword>
<dbReference type="Proteomes" id="UP000821866">
    <property type="component" value="Chromosome 1"/>
</dbReference>
<dbReference type="AlphaFoldDB" id="A0A9J6F812"/>
<comment type="caution">
    <text evidence="3">The sequence shown here is derived from an EMBL/GenBank/DDBJ whole genome shotgun (WGS) entry which is preliminary data.</text>
</comment>
<reference evidence="3" key="2">
    <citation type="submission" date="2021-09" db="EMBL/GenBank/DDBJ databases">
        <authorList>
            <person name="Jia N."/>
            <person name="Wang J."/>
            <person name="Shi W."/>
            <person name="Du L."/>
            <person name="Sun Y."/>
            <person name="Zhan W."/>
            <person name="Jiang J."/>
            <person name="Wang Q."/>
            <person name="Zhang B."/>
            <person name="Ji P."/>
            <person name="Sakyi L.B."/>
            <person name="Cui X."/>
            <person name="Yuan T."/>
            <person name="Jiang B."/>
            <person name="Yang W."/>
            <person name="Lam T.T.-Y."/>
            <person name="Chang Q."/>
            <person name="Ding S."/>
            <person name="Wang X."/>
            <person name="Zhu J."/>
            <person name="Ruan X."/>
            <person name="Zhao L."/>
            <person name="Wei J."/>
            <person name="Que T."/>
            <person name="Du C."/>
            <person name="Cheng J."/>
            <person name="Dai P."/>
            <person name="Han X."/>
            <person name="Huang E."/>
            <person name="Gao Y."/>
            <person name="Liu J."/>
            <person name="Shao H."/>
            <person name="Ye R."/>
            <person name="Li L."/>
            <person name="Wei W."/>
            <person name="Wang X."/>
            <person name="Wang C."/>
            <person name="Huo Q."/>
            <person name="Li W."/>
            <person name="Guo W."/>
            <person name="Chen H."/>
            <person name="Chen S."/>
            <person name="Zhou L."/>
            <person name="Zhou L."/>
            <person name="Ni X."/>
            <person name="Tian J."/>
            <person name="Zhou Y."/>
            <person name="Sheng Y."/>
            <person name="Liu T."/>
            <person name="Pan Y."/>
            <person name="Xia L."/>
            <person name="Li J."/>
            <person name="Zhao F."/>
            <person name="Cao W."/>
        </authorList>
    </citation>
    <scope>NUCLEOTIDE SEQUENCE</scope>
    <source>
        <strain evidence="3">Rmic-2018</strain>
        <tissue evidence="3">Larvae</tissue>
    </source>
</reference>
<keyword evidence="2" id="KW-0812">Transmembrane</keyword>
<name>A0A9J6F812_RHIMP</name>